<keyword evidence="2" id="KW-1185">Reference proteome</keyword>
<evidence type="ECO:0000313" key="1">
    <source>
        <dbReference type="EMBL" id="KAH8011298.1"/>
    </source>
</evidence>
<gene>
    <name evidence="1" type="ORF">K3G42_021482</name>
</gene>
<protein>
    <submittedName>
        <fullName evidence="1">Uncharacterized protein</fullName>
    </submittedName>
</protein>
<name>A0ACB8FVT2_9SAUR</name>
<accession>A0ACB8FVT2</accession>
<organism evidence="1 2">
    <name type="scientific">Sphaerodactylus townsendi</name>
    <dbReference type="NCBI Taxonomy" id="933632"/>
    <lineage>
        <taxon>Eukaryota</taxon>
        <taxon>Metazoa</taxon>
        <taxon>Chordata</taxon>
        <taxon>Craniata</taxon>
        <taxon>Vertebrata</taxon>
        <taxon>Euteleostomi</taxon>
        <taxon>Lepidosauria</taxon>
        <taxon>Squamata</taxon>
        <taxon>Bifurcata</taxon>
        <taxon>Gekkota</taxon>
        <taxon>Sphaerodactylidae</taxon>
        <taxon>Sphaerodactylus</taxon>
    </lineage>
</organism>
<proteinExistence type="predicted"/>
<sequence length="249" mass="27929">MKPNLQSILFEGDEDLTKIKYNLETDSAFSITPAMSVLYPHTDHPFTLRYFPRKLKSYHSVLQIVLENIPELPSLQKQNGHHEHGEIQEEDVIALEIDIKGRTEPFQLLLEPYLVVIPGEHYIGVNIRRSFRMHNNSKSSVRFTWGKISDCDILEVQPYSGKLGPNELQDFELILSGGKPGHSIHALPCKISHCAEPVILHVEADFKVRSRFGSPVLFGSSSESFGRTGTESSPPHQSASVNCSLQNGL</sequence>
<evidence type="ECO:0000313" key="2">
    <source>
        <dbReference type="Proteomes" id="UP000827872"/>
    </source>
</evidence>
<comment type="caution">
    <text evidence="1">The sequence shown here is derived from an EMBL/GenBank/DDBJ whole genome shotgun (WGS) entry which is preliminary data.</text>
</comment>
<dbReference type="EMBL" id="CM037624">
    <property type="protein sequence ID" value="KAH8011298.1"/>
    <property type="molecule type" value="Genomic_DNA"/>
</dbReference>
<reference evidence="1" key="1">
    <citation type="submission" date="2021-08" db="EMBL/GenBank/DDBJ databases">
        <title>The first chromosome-level gecko genome reveals the dynamic sex chromosomes of Neotropical dwarf geckos (Sphaerodactylidae: Sphaerodactylus).</title>
        <authorList>
            <person name="Pinto B.J."/>
            <person name="Keating S.E."/>
            <person name="Gamble T."/>
        </authorList>
    </citation>
    <scope>NUCLEOTIDE SEQUENCE</scope>
    <source>
        <strain evidence="1">TG3544</strain>
    </source>
</reference>
<dbReference type="Proteomes" id="UP000827872">
    <property type="component" value="Linkage Group LG11"/>
</dbReference>